<dbReference type="CTD" id="29830590"/>
<sequence length="55" mass="6176">MCITNETVNVFVVGSKSSRCTTVDVSCLRNIVKDNCTSRCRYSDYCQNVAIHNVK</sequence>
<dbReference type="Proteomes" id="UP000008854">
    <property type="component" value="Unassembled WGS sequence"/>
</dbReference>
<reference evidence="1" key="1">
    <citation type="journal article" date="2012" name="PLoS Negl. Trop. Dis.">
        <title>A systematically improved high quality genome and transcriptome of the human blood fluke Schistosoma mansoni.</title>
        <authorList>
            <person name="Protasio A.V."/>
            <person name="Tsai I.J."/>
            <person name="Babbage A."/>
            <person name="Nichol S."/>
            <person name="Hunt M."/>
            <person name="Aslett M.A."/>
            <person name="De Silva N."/>
            <person name="Velarde G.S."/>
            <person name="Anderson T.J."/>
            <person name="Clark R.C."/>
            <person name="Davidson C."/>
            <person name="Dillon G.P."/>
            <person name="Holroyd N.E."/>
            <person name="LoVerde P.T."/>
            <person name="Lloyd C."/>
            <person name="McQuillan J."/>
            <person name="Oliveira G."/>
            <person name="Otto T.D."/>
            <person name="Parker-Manuel S.J."/>
            <person name="Quail M.A."/>
            <person name="Wilson R.A."/>
            <person name="Zerlotini A."/>
            <person name="Dunne D.W."/>
            <person name="Berriman M."/>
        </authorList>
    </citation>
    <scope>NUCLEOTIDE SEQUENCE [LARGE SCALE GENOMIC DNA]</scope>
    <source>
        <strain evidence="1">Puerto Rican</strain>
    </source>
</reference>
<dbReference type="AlphaFoldDB" id="G4LWL0"/>
<dbReference type="KEGG" id="smm:Smp_202770"/>
<dbReference type="GeneID" id="29830590"/>
<proteinExistence type="predicted"/>
<dbReference type="WBParaSite" id="Smp_202770.1">
    <property type="protein sequence ID" value="Smp_202770.1"/>
    <property type="gene ID" value="Smp_202770"/>
</dbReference>
<organism evidence="1 2">
    <name type="scientific">Schistosoma mansoni</name>
    <name type="common">Blood fluke</name>
    <dbReference type="NCBI Taxonomy" id="6183"/>
    <lineage>
        <taxon>Eukaryota</taxon>
        <taxon>Metazoa</taxon>
        <taxon>Spiralia</taxon>
        <taxon>Lophotrochozoa</taxon>
        <taxon>Platyhelminthes</taxon>
        <taxon>Trematoda</taxon>
        <taxon>Digenea</taxon>
        <taxon>Strigeidida</taxon>
        <taxon>Schistosomatoidea</taxon>
        <taxon>Schistosomatidae</taxon>
        <taxon>Schistosoma</taxon>
    </lineage>
</organism>
<evidence type="ECO:0000313" key="2">
    <source>
        <dbReference type="WBParaSite" id="Smp_202770.1"/>
    </source>
</evidence>
<dbReference type="HOGENOM" id="CLU_3034887_0_0_1"/>
<dbReference type="RefSeq" id="XP_018645650.1">
    <property type="nucleotide sequence ID" value="XM_018791133.1"/>
</dbReference>
<evidence type="ECO:0000313" key="1">
    <source>
        <dbReference type="Proteomes" id="UP000008854"/>
    </source>
</evidence>
<accession>G4LWL0</accession>
<keyword evidence="1" id="KW-1185">Reference proteome</keyword>
<reference evidence="2" key="2">
    <citation type="submission" date="2018-12" db="UniProtKB">
        <authorList>
            <consortium name="WormBaseParasite"/>
        </authorList>
    </citation>
    <scope>IDENTIFICATION</scope>
    <source>
        <strain evidence="2">Puerto Rican</strain>
    </source>
</reference>
<protein>
    <submittedName>
        <fullName evidence="2">Smp_202770</fullName>
    </submittedName>
</protein>
<name>G4LWL0_SCHMA</name>
<dbReference type="InParanoid" id="G4LWL0"/>